<sequence>MHSSVIQAAGVVVLFWWVVTACYAIIQFPGEWLDRLGQSTALVPLVAAATVIGGAQAWLRIWSAKRRTIELLRPDTARGLTCGIGRLPLIARDHTSTAELPSFEHIPDVPADWYPKWMERYAQSHPAHVALARDLLRTFNACAWLPATHIEGHHGGRSLLEHSMLIGYMMHRLGESWSYKGLRDRSGKRIILKLRDPAYEFKGDDPMLMIIGLAHDIGKIEAYIYDPGNPKKVLGIHHEHDLTGGKMLGRMPLVWDLPDDDRRALVQAVSHYHHPMRLPLASDRRAKDDRVVALMELLIRADFFGSRLEHEGRIDVTVDPSAAASASPELSDDAVFSAFTAIVLESGRINSADARFNVGSLCDGHGFEKPMLLINETAIRGALMSRLQLPDAMLLGDGRSRISIALLQELDARSALYKSHEGRAYSAENSLWNVDFCSRPAEGAKPVKKSGWSATIILDPKVIPGLETIDPYWWYAIINRPTMGQGRAYKKVPPAHARKYEAVTDPEQFEAQLRQARAHMERLMPGDHEGEATSDDFEPAPEMDEADASVADDRTDAEQPSSDNQDDQDDQEGQEGQEEVFVEPEYAQTAPDPEAPTPIVPLDPPVAKEAPRGMIPTVSEKNVAPIDITAALDRAMAAAQAGTAKAVRRGDHLFFSNLLLAKHTPEIDWVATRYKIRSFCQAKKVVAEFVETSDGENYFLAIRIRDSDAVEDPCAAT</sequence>
<keyword evidence="2" id="KW-0812">Transmembrane</keyword>
<evidence type="ECO:0000256" key="2">
    <source>
        <dbReference type="SAM" id="Phobius"/>
    </source>
</evidence>
<dbReference type="Proteomes" id="UP000177515">
    <property type="component" value="Plasmid unnamed1"/>
</dbReference>
<feature type="region of interest" description="Disordered" evidence="1">
    <location>
        <begin position="526"/>
        <end position="578"/>
    </location>
</feature>
<keyword evidence="4" id="KW-1185">Reference proteome</keyword>
<reference evidence="3 4" key="1">
    <citation type="submission" date="2016-10" db="EMBL/GenBank/DDBJ databases">
        <title>Complete genome sequences of three Cupriavidus strains isolated from various Malaysian environments.</title>
        <authorList>
            <person name="Abdullah A.A.-A."/>
            <person name="Shafie N.A.H."/>
            <person name="Lau N.S."/>
        </authorList>
    </citation>
    <scope>NUCLEOTIDE SEQUENCE [LARGE SCALE GENOMIC DNA]</scope>
    <source>
        <strain evidence="3 4">USMAA1020</strain>
        <plasmid evidence="3 4">unnamed1</plasmid>
    </source>
</reference>
<accession>A0ABN4TZJ2</accession>
<feature type="compositionally biased region" description="Acidic residues" evidence="1">
    <location>
        <begin position="532"/>
        <end position="547"/>
    </location>
</feature>
<proteinExistence type="predicted"/>
<name>A0ABN4TZJ2_9BURK</name>
<evidence type="ECO:0000313" key="3">
    <source>
        <dbReference type="EMBL" id="AOZ11175.1"/>
    </source>
</evidence>
<feature type="transmembrane region" description="Helical" evidence="2">
    <location>
        <begin position="40"/>
        <end position="59"/>
    </location>
</feature>
<keyword evidence="2" id="KW-1133">Transmembrane helix</keyword>
<dbReference type="SUPFAM" id="SSF109604">
    <property type="entry name" value="HD-domain/PDEase-like"/>
    <property type="match status" value="1"/>
</dbReference>
<evidence type="ECO:0000313" key="4">
    <source>
        <dbReference type="Proteomes" id="UP000177515"/>
    </source>
</evidence>
<dbReference type="EMBL" id="CP017756">
    <property type="protein sequence ID" value="AOZ11175.1"/>
    <property type="molecule type" value="Genomic_DNA"/>
</dbReference>
<evidence type="ECO:0008006" key="5">
    <source>
        <dbReference type="Google" id="ProtNLM"/>
    </source>
</evidence>
<gene>
    <name evidence="3" type="ORF">BKK80_35065</name>
</gene>
<keyword evidence="3" id="KW-0614">Plasmid</keyword>
<geneLocation type="plasmid" evidence="3 4">
    <name>unnamed1</name>
</geneLocation>
<keyword evidence="2" id="KW-0472">Membrane</keyword>
<organism evidence="3 4">
    <name type="scientific">Cupriavidus malaysiensis</name>
    <dbReference type="NCBI Taxonomy" id="367825"/>
    <lineage>
        <taxon>Bacteria</taxon>
        <taxon>Pseudomonadati</taxon>
        <taxon>Pseudomonadota</taxon>
        <taxon>Betaproteobacteria</taxon>
        <taxon>Burkholderiales</taxon>
        <taxon>Burkholderiaceae</taxon>
        <taxon>Cupriavidus</taxon>
    </lineage>
</organism>
<feature type="compositionally biased region" description="Acidic residues" evidence="1">
    <location>
        <begin position="564"/>
        <end position="578"/>
    </location>
</feature>
<evidence type="ECO:0000256" key="1">
    <source>
        <dbReference type="SAM" id="MobiDB-lite"/>
    </source>
</evidence>
<dbReference type="RefSeq" id="WP_071073798.1">
    <property type="nucleotide sequence ID" value="NZ_CP017756.1"/>
</dbReference>
<protein>
    <recommendedName>
        <fullName evidence="5">HD domain-containing protein</fullName>
    </recommendedName>
</protein>